<evidence type="ECO:0000313" key="2">
    <source>
        <dbReference type="EMBL" id="ETO05614.1"/>
    </source>
</evidence>
<dbReference type="AlphaFoldDB" id="X6LVF9"/>
<proteinExistence type="predicted"/>
<protein>
    <submittedName>
        <fullName evidence="2">Uncharacterized protein</fullName>
    </submittedName>
</protein>
<evidence type="ECO:0000256" key="1">
    <source>
        <dbReference type="SAM" id="MobiDB-lite"/>
    </source>
</evidence>
<comment type="caution">
    <text evidence="2">The sequence shown here is derived from an EMBL/GenBank/DDBJ whole genome shotgun (WGS) entry which is preliminary data.</text>
</comment>
<organism evidence="2 3">
    <name type="scientific">Reticulomyxa filosa</name>
    <dbReference type="NCBI Taxonomy" id="46433"/>
    <lineage>
        <taxon>Eukaryota</taxon>
        <taxon>Sar</taxon>
        <taxon>Rhizaria</taxon>
        <taxon>Retaria</taxon>
        <taxon>Foraminifera</taxon>
        <taxon>Monothalamids</taxon>
        <taxon>Reticulomyxidae</taxon>
        <taxon>Reticulomyxa</taxon>
    </lineage>
</organism>
<sequence length="203" mass="24113">MDASMTTIPSKQVKEENAGIPTISREERVRLLRLTFCHKAMIDSNGFINQDYFWRRPVEEEWSDLERLLLVEEFLPHKVLFFSIPSLPQNEIFSKKKKSLIEIRTELVKMFATTDLMQYGDRKFDELTIEREYENNIKKAIAENECVNSLHFAKKKELEQELEIRKKEAKNDPQFEKPKATKKKENTKNKKKEIEKNLNSDEE</sequence>
<dbReference type="EMBL" id="ASPP01027925">
    <property type="protein sequence ID" value="ETO05614.1"/>
    <property type="molecule type" value="Genomic_DNA"/>
</dbReference>
<evidence type="ECO:0000313" key="3">
    <source>
        <dbReference type="Proteomes" id="UP000023152"/>
    </source>
</evidence>
<feature type="region of interest" description="Disordered" evidence="1">
    <location>
        <begin position="164"/>
        <end position="203"/>
    </location>
</feature>
<dbReference type="Proteomes" id="UP000023152">
    <property type="component" value="Unassembled WGS sequence"/>
</dbReference>
<reference evidence="2 3" key="1">
    <citation type="journal article" date="2013" name="Curr. Biol.">
        <title>The Genome of the Foraminiferan Reticulomyxa filosa.</title>
        <authorList>
            <person name="Glockner G."/>
            <person name="Hulsmann N."/>
            <person name="Schleicher M."/>
            <person name="Noegel A.A."/>
            <person name="Eichinger L."/>
            <person name="Gallinger C."/>
            <person name="Pawlowski J."/>
            <person name="Sierra R."/>
            <person name="Euteneuer U."/>
            <person name="Pillet L."/>
            <person name="Moustafa A."/>
            <person name="Platzer M."/>
            <person name="Groth M."/>
            <person name="Szafranski K."/>
            <person name="Schliwa M."/>
        </authorList>
    </citation>
    <scope>NUCLEOTIDE SEQUENCE [LARGE SCALE GENOMIC DNA]</scope>
</reference>
<name>X6LVF9_RETFI</name>
<gene>
    <name evidence="2" type="ORF">RFI_31779</name>
</gene>
<keyword evidence="3" id="KW-1185">Reference proteome</keyword>
<accession>X6LVF9</accession>